<dbReference type="SUPFAM" id="SSF53098">
    <property type="entry name" value="Ribonuclease H-like"/>
    <property type="match status" value="1"/>
</dbReference>
<dbReference type="SMART" id="SM00479">
    <property type="entry name" value="EXOIII"/>
    <property type="match status" value="1"/>
</dbReference>
<evidence type="ECO:0000256" key="1">
    <source>
        <dbReference type="ARBA" id="ARBA00022722"/>
    </source>
</evidence>
<accession>A0A0B9H9B4</accession>
<dbReference type="GO" id="GO:0008408">
    <property type="term" value="F:3'-5' exonuclease activity"/>
    <property type="evidence" value="ECO:0007669"/>
    <property type="project" value="TreeGrafter"/>
</dbReference>
<dbReference type="GO" id="GO:0006259">
    <property type="term" value="P:DNA metabolic process"/>
    <property type="evidence" value="ECO:0007669"/>
    <property type="project" value="UniProtKB-ARBA"/>
</dbReference>
<feature type="domain" description="Exonuclease" evidence="4">
    <location>
        <begin position="8"/>
        <end position="180"/>
    </location>
</feature>
<dbReference type="RefSeq" id="WP_039456661.1">
    <property type="nucleotide sequence ID" value="NZ_JWLZ01000006.1"/>
</dbReference>
<dbReference type="PANTHER" id="PTHR30231:SF4">
    <property type="entry name" value="PROTEIN NEN2"/>
    <property type="match status" value="1"/>
</dbReference>
<keyword evidence="1" id="KW-0540">Nuclease</keyword>
<dbReference type="EMBL" id="JWLZ01000006">
    <property type="protein sequence ID" value="KHT65447.1"/>
    <property type="molecule type" value="Genomic_DNA"/>
</dbReference>
<name>A0A0B9H9B4_9GAMM</name>
<keyword evidence="3" id="KW-0269">Exonuclease</keyword>
<dbReference type="Proteomes" id="UP000031278">
    <property type="component" value="Unassembled WGS sequence"/>
</dbReference>
<evidence type="ECO:0000313" key="6">
    <source>
        <dbReference type="Proteomes" id="UP000031278"/>
    </source>
</evidence>
<comment type="caution">
    <text evidence="5">The sequence shown here is derived from an EMBL/GenBank/DDBJ whole genome shotgun (WGS) entry which is preliminary data.</text>
</comment>
<evidence type="ECO:0000256" key="3">
    <source>
        <dbReference type="ARBA" id="ARBA00022839"/>
    </source>
</evidence>
<sequence length="183" mass="20604">MKPISLDNAVILDTETTGINDFAEIVEVSVMEAKSGKPLLDTLVMPVQLVPGEAMAIHGITNRMLLGASSFPIIYKQLAQVIKGRDVLIYNAAFDVRLIRQSLKRYGIDFLPFKTQCVMEWYAEFFGEWNEYHGNYKWQSLTNAAVQQSIDISDLKAHRAMADCEITRRLILAVNNQLGGKHD</sequence>
<keyword evidence="2" id="KW-0378">Hydrolase</keyword>
<dbReference type="InterPro" id="IPR036397">
    <property type="entry name" value="RNaseH_sf"/>
</dbReference>
<evidence type="ECO:0000259" key="4">
    <source>
        <dbReference type="SMART" id="SM00479"/>
    </source>
</evidence>
<dbReference type="PANTHER" id="PTHR30231">
    <property type="entry name" value="DNA POLYMERASE III SUBUNIT EPSILON"/>
    <property type="match status" value="1"/>
</dbReference>
<evidence type="ECO:0000313" key="5">
    <source>
        <dbReference type="EMBL" id="KHT65447.1"/>
    </source>
</evidence>
<dbReference type="CDD" id="cd06127">
    <property type="entry name" value="DEDDh"/>
    <property type="match status" value="1"/>
</dbReference>
<evidence type="ECO:0000256" key="2">
    <source>
        <dbReference type="ARBA" id="ARBA00022801"/>
    </source>
</evidence>
<dbReference type="GO" id="GO:0003676">
    <property type="term" value="F:nucleic acid binding"/>
    <property type="evidence" value="ECO:0007669"/>
    <property type="project" value="InterPro"/>
</dbReference>
<protein>
    <recommendedName>
        <fullName evidence="4">Exonuclease domain-containing protein</fullName>
    </recommendedName>
</protein>
<dbReference type="Gene3D" id="3.30.420.10">
    <property type="entry name" value="Ribonuclease H-like superfamily/Ribonuclease H"/>
    <property type="match status" value="1"/>
</dbReference>
<dbReference type="InterPro" id="IPR013520">
    <property type="entry name" value="Ribonucl_H"/>
</dbReference>
<dbReference type="AlphaFoldDB" id="A0A0B9H9B4"/>
<dbReference type="InterPro" id="IPR012337">
    <property type="entry name" value="RNaseH-like_sf"/>
</dbReference>
<reference evidence="5 6" key="1">
    <citation type="submission" date="2014-12" db="EMBL/GenBank/DDBJ databases">
        <title>Genome sequencing of Photobacterium gaetbulicola AD005a.</title>
        <authorList>
            <person name="Adrian T.G.S."/>
            <person name="Chan K.G."/>
        </authorList>
    </citation>
    <scope>NUCLEOTIDE SEQUENCE [LARGE SCALE GENOMIC DNA]</scope>
    <source>
        <strain evidence="5 6">AD005a</strain>
    </source>
</reference>
<organism evidence="5 6">
    <name type="scientific">Photobacterium gaetbulicola</name>
    <dbReference type="NCBI Taxonomy" id="1295392"/>
    <lineage>
        <taxon>Bacteria</taxon>
        <taxon>Pseudomonadati</taxon>
        <taxon>Pseudomonadota</taxon>
        <taxon>Gammaproteobacteria</taxon>
        <taxon>Vibrionales</taxon>
        <taxon>Vibrionaceae</taxon>
        <taxon>Photobacterium</taxon>
    </lineage>
</organism>
<dbReference type="Pfam" id="PF00929">
    <property type="entry name" value="RNase_T"/>
    <property type="match status" value="1"/>
</dbReference>
<gene>
    <name evidence="5" type="ORF">RJ45_01010</name>
</gene>
<proteinExistence type="predicted"/>